<name>A0A4R8LQK3_9BURK</name>
<organism evidence="7 8">
    <name type="scientific">Paraburkholderia rhizosphaerae</name>
    <dbReference type="NCBI Taxonomy" id="480658"/>
    <lineage>
        <taxon>Bacteria</taxon>
        <taxon>Pseudomonadati</taxon>
        <taxon>Pseudomonadota</taxon>
        <taxon>Betaproteobacteria</taxon>
        <taxon>Burkholderiales</taxon>
        <taxon>Burkholderiaceae</taxon>
        <taxon>Paraburkholderia</taxon>
    </lineage>
</organism>
<feature type="domain" description="HTH tetR-type" evidence="6">
    <location>
        <begin position="41"/>
        <end position="101"/>
    </location>
</feature>
<dbReference type="NCBIfam" id="NF007015">
    <property type="entry name" value="PRK09480.1"/>
    <property type="match status" value="1"/>
</dbReference>
<dbReference type="Proteomes" id="UP000295509">
    <property type="component" value="Unassembled WGS sequence"/>
</dbReference>
<keyword evidence="8" id="KW-1185">Reference proteome</keyword>
<reference evidence="7 8" key="1">
    <citation type="submission" date="2019-03" db="EMBL/GenBank/DDBJ databases">
        <title>Genomic Encyclopedia of Type Strains, Phase III (KMG-III): the genomes of soil and plant-associated and newly described type strains.</title>
        <authorList>
            <person name="Whitman W."/>
        </authorList>
    </citation>
    <scope>NUCLEOTIDE SEQUENCE [LARGE SCALE GENOMIC DNA]</scope>
    <source>
        <strain evidence="7 8">LMG 29544</strain>
    </source>
</reference>
<dbReference type="InterPro" id="IPR009057">
    <property type="entry name" value="Homeodomain-like_sf"/>
</dbReference>
<dbReference type="PROSITE" id="PS50977">
    <property type="entry name" value="HTH_TETR_2"/>
    <property type="match status" value="1"/>
</dbReference>
<evidence type="ECO:0000313" key="7">
    <source>
        <dbReference type="EMBL" id="TDY49839.1"/>
    </source>
</evidence>
<dbReference type="EMBL" id="SORE01000010">
    <property type="protein sequence ID" value="TDY49839.1"/>
    <property type="molecule type" value="Genomic_DNA"/>
</dbReference>
<evidence type="ECO:0000256" key="4">
    <source>
        <dbReference type="SAM" id="Coils"/>
    </source>
</evidence>
<evidence type="ECO:0000313" key="8">
    <source>
        <dbReference type="Proteomes" id="UP000295509"/>
    </source>
</evidence>
<evidence type="ECO:0000256" key="3">
    <source>
        <dbReference type="PROSITE-ProRule" id="PRU00335"/>
    </source>
</evidence>
<dbReference type="InterPro" id="IPR001647">
    <property type="entry name" value="HTH_TetR"/>
</dbReference>
<keyword evidence="1 4" id="KW-0175">Coiled coil</keyword>
<dbReference type="AlphaFoldDB" id="A0A4R8LQK3"/>
<feature type="DNA-binding region" description="H-T-H motif" evidence="3">
    <location>
        <begin position="64"/>
        <end position="83"/>
    </location>
</feature>
<feature type="coiled-coil region" evidence="4">
    <location>
        <begin position="142"/>
        <end position="169"/>
    </location>
</feature>
<comment type="caution">
    <text evidence="7">The sequence shown here is derived from an EMBL/GenBank/DDBJ whole genome shotgun (WGS) entry which is preliminary data.</text>
</comment>
<feature type="compositionally biased region" description="Basic and acidic residues" evidence="5">
    <location>
        <begin position="1"/>
        <end position="10"/>
    </location>
</feature>
<dbReference type="OrthoDB" id="9179041at2"/>
<dbReference type="RefSeq" id="WP_134192606.1">
    <property type="nucleotide sequence ID" value="NZ_JBHLUW010000025.1"/>
</dbReference>
<feature type="region of interest" description="Disordered" evidence="5">
    <location>
        <begin position="198"/>
        <end position="226"/>
    </location>
</feature>
<dbReference type="PANTHER" id="PTHR30055">
    <property type="entry name" value="HTH-TYPE TRANSCRIPTIONAL REGULATOR RUTR"/>
    <property type="match status" value="1"/>
</dbReference>
<proteinExistence type="predicted"/>
<gene>
    <name evidence="7" type="ORF">BX592_11092</name>
</gene>
<sequence length="275" mass="29630">MQPIRKHDEAVTEDQPDQPGEPHSAADTNGNGARATRLKPGERRVHILQTLAAMLEAPKNEKITTAALAARLGVSEAALYRHFASKAQMFEGLIEFIEQTLFGLINQIVTKEPNGVLQARAIALTLLNFSAKNPGMTRVLTCEALVGEHERLTERVNQILERIETSLKQCLRVGIMEANGQNGNLANAVPAASAVRVGDDDDAADGQDAAPNRPTASPGTGTDDIAVPLPAGYDPAVRANLLLSYIIGRWHRYVRSGFARAPGEHADAQLLLILQ</sequence>
<dbReference type="GO" id="GO:0000976">
    <property type="term" value="F:transcription cis-regulatory region binding"/>
    <property type="evidence" value="ECO:0007669"/>
    <property type="project" value="TreeGrafter"/>
</dbReference>
<dbReference type="PANTHER" id="PTHR30055:SF183">
    <property type="entry name" value="NUCLEOID OCCLUSION FACTOR SLMA"/>
    <property type="match status" value="1"/>
</dbReference>
<dbReference type="InterPro" id="IPR050109">
    <property type="entry name" value="HTH-type_TetR-like_transc_reg"/>
</dbReference>
<dbReference type="GO" id="GO:0003700">
    <property type="term" value="F:DNA-binding transcription factor activity"/>
    <property type="evidence" value="ECO:0007669"/>
    <property type="project" value="TreeGrafter"/>
</dbReference>
<keyword evidence="2 3" id="KW-0238">DNA-binding</keyword>
<evidence type="ECO:0000256" key="1">
    <source>
        <dbReference type="ARBA" id="ARBA00023054"/>
    </source>
</evidence>
<evidence type="ECO:0000256" key="5">
    <source>
        <dbReference type="SAM" id="MobiDB-lite"/>
    </source>
</evidence>
<feature type="region of interest" description="Disordered" evidence="5">
    <location>
        <begin position="1"/>
        <end position="40"/>
    </location>
</feature>
<protein>
    <submittedName>
        <fullName evidence="7">TetR family transcriptional regulator</fullName>
    </submittedName>
</protein>
<dbReference type="Pfam" id="PF00440">
    <property type="entry name" value="TetR_N"/>
    <property type="match status" value="1"/>
</dbReference>
<accession>A0A4R8LQK3</accession>
<dbReference type="InterPro" id="IPR054580">
    <property type="entry name" value="SlmA-like_C"/>
</dbReference>
<dbReference type="Gene3D" id="1.10.357.10">
    <property type="entry name" value="Tetracycline Repressor, domain 2"/>
    <property type="match status" value="2"/>
</dbReference>
<evidence type="ECO:0000256" key="2">
    <source>
        <dbReference type="ARBA" id="ARBA00023125"/>
    </source>
</evidence>
<evidence type="ECO:0000259" key="6">
    <source>
        <dbReference type="PROSITE" id="PS50977"/>
    </source>
</evidence>
<dbReference type="Pfam" id="PF22276">
    <property type="entry name" value="SlmA-like_C"/>
    <property type="match status" value="1"/>
</dbReference>
<dbReference type="SUPFAM" id="SSF46689">
    <property type="entry name" value="Homeodomain-like"/>
    <property type="match status" value="1"/>
</dbReference>